<dbReference type="EMBL" id="CAKXYP010000001">
    <property type="protein sequence ID" value="CAH9413319.1"/>
    <property type="molecule type" value="Genomic_DNA"/>
</dbReference>
<dbReference type="InterPro" id="IPR011008">
    <property type="entry name" value="Dimeric_a/b-barrel"/>
</dbReference>
<evidence type="ECO:0000313" key="1">
    <source>
        <dbReference type="EMBL" id="CAH9413319.1"/>
    </source>
</evidence>
<dbReference type="SUPFAM" id="SSF54909">
    <property type="entry name" value="Dimeric alpha+beta barrel"/>
    <property type="match status" value="1"/>
</dbReference>
<evidence type="ECO:0008006" key="3">
    <source>
        <dbReference type="Google" id="ProtNLM"/>
    </source>
</evidence>
<accession>A0ABM9GPN2</accession>
<proteinExistence type="predicted"/>
<gene>
    <name evidence="1" type="ORF">SGL43_00317</name>
</gene>
<keyword evidence="2" id="KW-1185">Reference proteome</keyword>
<dbReference type="Gene3D" id="3.30.70.100">
    <property type="match status" value="2"/>
</dbReference>
<protein>
    <recommendedName>
        <fullName evidence="3">Antibiotic biosynthesis monooxygenase</fullName>
    </recommendedName>
</protein>
<sequence length="355" mass="37814">MTQHATQGEGTALTIPPSLVGVWKARAVEDATGDAEPVDVEIEFGADRIVRLTGPRDEHGEPYFTGRGEWSQDPATEGLFRFALRHPLPGPVPGEARAELDGAFLHGRGFLAKGHTYCHYEDGTVTGPSVITVEGADVSTPVVVLHRWTTSPERQNAVADTLLDAWRRTPAPASPRALTVFVSTNGDTVFGYEQWSSSAELRDFERLGRQAVEGDGAVEGAERSPALVAVPYRSRTVDAGPAGSSATPGCVVITTFGFGSAENARAWADAITVAETAQPEPTPGLLARHFLISGAAADGGVQVLNCSEWSGEDAHRAFLENPVVTPEWQRVEEFTSGITHGPGRRCVPRGTLPTD</sequence>
<dbReference type="RefSeq" id="WP_086672689.1">
    <property type="nucleotide sequence ID" value="NZ_BMTG01000001.1"/>
</dbReference>
<evidence type="ECO:0000313" key="2">
    <source>
        <dbReference type="Proteomes" id="UP001154015"/>
    </source>
</evidence>
<comment type="caution">
    <text evidence="1">The sequence shown here is derived from an EMBL/GenBank/DDBJ whole genome shotgun (WGS) entry which is preliminary data.</text>
</comment>
<dbReference type="Proteomes" id="UP001154015">
    <property type="component" value="Unassembled WGS sequence"/>
</dbReference>
<organism evidence="1 2">
    <name type="scientific">Streptomyces globisporus</name>
    <dbReference type="NCBI Taxonomy" id="1908"/>
    <lineage>
        <taxon>Bacteria</taxon>
        <taxon>Bacillati</taxon>
        <taxon>Actinomycetota</taxon>
        <taxon>Actinomycetes</taxon>
        <taxon>Kitasatosporales</taxon>
        <taxon>Streptomycetaceae</taxon>
        <taxon>Streptomyces</taxon>
    </lineage>
</organism>
<name>A0ABM9GPN2_STRGL</name>
<reference evidence="1" key="1">
    <citation type="submission" date="2022-03" db="EMBL/GenBank/DDBJ databases">
        <authorList>
            <person name="Leyn A S."/>
        </authorList>
    </citation>
    <scope>NUCLEOTIDE SEQUENCE</scope>
    <source>
        <strain evidence="1">Streptomyces globisporus 4-3</strain>
    </source>
</reference>